<keyword evidence="1" id="KW-0472">Membrane</keyword>
<dbReference type="Proteomes" id="UP000177053">
    <property type="component" value="Unassembled WGS sequence"/>
</dbReference>
<evidence type="ECO:0000313" key="3">
    <source>
        <dbReference type="Proteomes" id="UP000177053"/>
    </source>
</evidence>
<protein>
    <submittedName>
        <fullName evidence="2">Uncharacterized protein</fullName>
    </submittedName>
</protein>
<evidence type="ECO:0000256" key="1">
    <source>
        <dbReference type="SAM" id="Phobius"/>
    </source>
</evidence>
<gene>
    <name evidence="2" type="ORF">A2Z22_04915</name>
</gene>
<keyword evidence="1" id="KW-1133">Transmembrane helix</keyword>
<evidence type="ECO:0000313" key="2">
    <source>
        <dbReference type="EMBL" id="OGM11994.1"/>
    </source>
</evidence>
<name>A0A1F7XAF1_9BACT</name>
<feature type="transmembrane region" description="Helical" evidence="1">
    <location>
        <begin position="77"/>
        <end position="97"/>
    </location>
</feature>
<reference evidence="2 3" key="1">
    <citation type="journal article" date="2016" name="Nat. Commun.">
        <title>Thousands of microbial genomes shed light on interconnected biogeochemical processes in an aquifer system.</title>
        <authorList>
            <person name="Anantharaman K."/>
            <person name="Brown C.T."/>
            <person name="Hug L.A."/>
            <person name="Sharon I."/>
            <person name="Castelle C.J."/>
            <person name="Probst A.J."/>
            <person name="Thomas B.C."/>
            <person name="Singh A."/>
            <person name="Wilkins M.J."/>
            <person name="Karaoz U."/>
            <person name="Brodie E.L."/>
            <person name="Williams K.H."/>
            <person name="Hubbard S.S."/>
            <person name="Banfield J.F."/>
        </authorList>
    </citation>
    <scope>NUCLEOTIDE SEQUENCE [LARGE SCALE GENOMIC DNA]</scope>
</reference>
<dbReference type="AlphaFoldDB" id="A0A1F7XAF1"/>
<sequence>MQSSKLQLKDKIHEFLKPTILRIFISFISIIAVFFISFFCTPLHIDLAEGGGFESEGCGLFTRLYYSIDIFSIAPTFYLIIFAYIVLSLLYGIVIFFNKKKNYVKSKTKTIQ</sequence>
<proteinExistence type="predicted"/>
<comment type="caution">
    <text evidence="2">The sequence shown here is derived from an EMBL/GenBank/DDBJ whole genome shotgun (WGS) entry which is preliminary data.</text>
</comment>
<feature type="transmembrane region" description="Helical" evidence="1">
    <location>
        <begin position="20"/>
        <end position="45"/>
    </location>
</feature>
<organism evidence="2 3">
    <name type="scientific">Candidatus Woesebacteria bacterium RBG_16_34_12</name>
    <dbReference type="NCBI Taxonomy" id="1802480"/>
    <lineage>
        <taxon>Bacteria</taxon>
        <taxon>Candidatus Woeseibacteriota</taxon>
    </lineage>
</organism>
<dbReference type="EMBL" id="MGFS01000006">
    <property type="protein sequence ID" value="OGM11994.1"/>
    <property type="molecule type" value="Genomic_DNA"/>
</dbReference>
<keyword evidence="1" id="KW-0812">Transmembrane</keyword>
<accession>A0A1F7XAF1</accession>